<evidence type="ECO:0000256" key="6">
    <source>
        <dbReference type="ARBA" id="ARBA00023027"/>
    </source>
</evidence>
<evidence type="ECO:0000313" key="14">
    <source>
        <dbReference type="EMBL" id="MFD1642968.1"/>
    </source>
</evidence>
<dbReference type="InterPro" id="IPR020828">
    <property type="entry name" value="GlycerAld_3-P_DH_NAD(P)-bd"/>
</dbReference>
<dbReference type="InterPro" id="IPR036291">
    <property type="entry name" value="NAD(P)-bd_dom_sf"/>
</dbReference>
<dbReference type="InterPro" id="IPR020830">
    <property type="entry name" value="GlycerAld_3-P_DH_AS"/>
</dbReference>
<dbReference type="SUPFAM" id="SSF51735">
    <property type="entry name" value="NAD(P)-binding Rossmann-fold domains"/>
    <property type="match status" value="1"/>
</dbReference>
<keyword evidence="4 10" id="KW-0521">NADP</keyword>
<feature type="binding site" evidence="10">
    <location>
        <begin position="11"/>
        <end position="12"/>
    </location>
    <ligand>
        <name>NAD(+)</name>
        <dbReference type="ChEBI" id="CHEBI:57540"/>
    </ligand>
</feature>
<dbReference type="Gene3D" id="3.40.50.720">
    <property type="entry name" value="NAD(P)-binding Rossmann-like Domain"/>
    <property type="match status" value="1"/>
</dbReference>
<feature type="binding site" evidence="10">
    <location>
        <begin position="194"/>
        <end position="195"/>
    </location>
    <ligand>
        <name>D-glyceraldehyde 3-phosphate</name>
        <dbReference type="ChEBI" id="CHEBI:59776"/>
    </ligand>
</feature>
<dbReference type="Gene3D" id="3.30.360.10">
    <property type="entry name" value="Dihydrodipicolinate Reductase, domain 2"/>
    <property type="match status" value="1"/>
</dbReference>
<dbReference type="AlphaFoldDB" id="A0ABD6DCV5"/>
<sequence length="357" mass="38127">MIRVGVNGYGTIGKRVADAVRLQPDMQLTGVAKTRPNYEAATALQNGYALYSAIPERSHLFAEAGMELAGDVDDLVRASDVIVDATPSGVGAENADRYRAHDTPAILQGGESADCVDASFVAGVNYDEAAGADLLRVVSCNTTGLSRLLDPLDREYGIEKVRVTLVRRGGDPGQTDRGPINDILPDPVTVPSHHGPDVNTILPEVDIDTVGLTVPATLMHVHSVNVTLDTAPTRSALADLFGRQSRIFLVDETLDIDGTADLKEFAADSGRPRGDLWENCLWQESIAVEGTDLYLMQSIHQEADVVPENIDAIRALGGERTADESMALTNEYLGVGMGSTSADIRTRFSSAIQPADD</sequence>
<evidence type="ECO:0000259" key="13">
    <source>
        <dbReference type="SMART" id="SM00846"/>
    </source>
</evidence>
<evidence type="ECO:0000256" key="4">
    <source>
        <dbReference type="ARBA" id="ARBA00022857"/>
    </source>
</evidence>
<proteinExistence type="inferred from homology"/>
<gene>
    <name evidence="10" type="primary">gap</name>
    <name evidence="14" type="ORF">ACFSBW_13915</name>
</gene>
<dbReference type="GO" id="GO:0050661">
    <property type="term" value="F:NADP binding"/>
    <property type="evidence" value="ECO:0007669"/>
    <property type="project" value="UniProtKB-UniRule"/>
</dbReference>
<comment type="subcellular location">
    <subcellularLocation>
        <location evidence="10 12">Cytoplasm</location>
    </subcellularLocation>
</comment>
<accession>A0ABD6DCV5</accession>
<evidence type="ECO:0000256" key="8">
    <source>
        <dbReference type="ARBA" id="ARBA00048067"/>
    </source>
</evidence>
<comment type="catalytic activity">
    <reaction evidence="8 10 12">
        <text>D-glyceraldehyde 3-phosphate + phosphate + NADP(+) = (2R)-3-phospho-glyceroyl phosphate + NADPH + H(+)</text>
        <dbReference type="Rhea" id="RHEA:10296"/>
        <dbReference type="ChEBI" id="CHEBI:15378"/>
        <dbReference type="ChEBI" id="CHEBI:43474"/>
        <dbReference type="ChEBI" id="CHEBI:57604"/>
        <dbReference type="ChEBI" id="CHEBI:57783"/>
        <dbReference type="ChEBI" id="CHEBI:58349"/>
        <dbReference type="ChEBI" id="CHEBI:59776"/>
        <dbReference type="EC" id="1.2.1.59"/>
    </reaction>
</comment>
<evidence type="ECO:0000313" key="15">
    <source>
        <dbReference type="Proteomes" id="UP001597052"/>
    </source>
</evidence>
<evidence type="ECO:0000256" key="9">
    <source>
        <dbReference type="ARBA" id="ARBA00048853"/>
    </source>
</evidence>
<dbReference type="CDD" id="cd02278">
    <property type="entry name" value="GAPDH_II_N"/>
    <property type="match status" value="1"/>
</dbReference>
<evidence type="ECO:0000256" key="7">
    <source>
        <dbReference type="ARBA" id="ARBA00023152"/>
    </source>
</evidence>
<feature type="binding site" evidence="10">
    <location>
        <begin position="139"/>
        <end position="141"/>
    </location>
    <ligand>
        <name>D-glyceraldehyde 3-phosphate</name>
        <dbReference type="ChEBI" id="CHEBI:59776"/>
    </ligand>
</feature>
<feature type="active site" description="Nucleophile" evidence="10 11">
    <location>
        <position position="140"/>
    </location>
</feature>
<dbReference type="InterPro" id="IPR020831">
    <property type="entry name" value="GlycerAld/Erythrose_P_DH"/>
</dbReference>
<keyword evidence="15" id="KW-1185">Reference proteome</keyword>
<keyword evidence="10 12" id="KW-0963">Cytoplasm</keyword>
<dbReference type="Proteomes" id="UP001597052">
    <property type="component" value="Unassembled WGS sequence"/>
</dbReference>
<name>A0ABD6DCV5_9EURY</name>
<dbReference type="CDD" id="cd18127">
    <property type="entry name" value="GAPDH_II_C"/>
    <property type="match status" value="1"/>
</dbReference>
<evidence type="ECO:0000256" key="10">
    <source>
        <dbReference type="HAMAP-Rule" id="MF_00559"/>
    </source>
</evidence>
<dbReference type="InterPro" id="IPR020829">
    <property type="entry name" value="GlycerAld_3-P_DH_cat"/>
</dbReference>
<dbReference type="HAMAP" id="MF_00559">
    <property type="entry name" value="G3P_dehdrog_arch"/>
    <property type="match status" value="1"/>
</dbReference>
<comment type="catalytic activity">
    <reaction evidence="9 10 12">
        <text>D-glyceraldehyde 3-phosphate + phosphate + NAD(+) = (2R)-3-phospho-glyceroyl phosphate + NADH + H(+)</text>
        <dbReference type="Rhea" id="RHEA:10300"/>
        <dbReference type="ChEBI" id="CHEBI:15378"/>
        <dbReference type="ChEBI" id="CHEBI:43474"/>
        <dbReference type="ChEBI" id="CHEBI:57540"/>
        <dbReference type="ChEBI" id="CHEBI:57604"/>
        <dbReference type="ChEBI" id="CHEBI:57945"/>
        <dbReference type="ChEBI" id="CHEBI:59776"/>
        <dbReference type="EC" id="1.2.1.59"/>
    </reaction>
</comment>
<keyword evidence="6 10" id="KW-0520">NAD</keyword>
<dbReference type="PROSITE" id="PS00071">
    <property type="entry name" value="GAPDH"/>
    <property type="match status" value="1"/>
</dbReference>
<keyword evidence="7 10" id="KW-0324">Glycolysis</keyword>
<dbReference type="GO" id="GO:0051287">
    <property type="term" value="F:NAD binding"/>
    <property type="evidence" value="ECO:0007669"/>
    <property type="project" value="UniProtKB-UniRule"/>
</dbReference>
<evidence type="ECO:0000256" key="5">
    <source>
        <dbReference type="ARBA" id="ARBA00023002"/>
    </source>
</evidence>
<keyword evidence="5 10" id="KW-0560">Oxidoreductase</keyword>
<dbReference type="GO" id="GO:0005737">
    <property type="term" value="C:cytoplasm"/>
    <property type="evidence" value="ECO:0007669"/>
    <property type="project" value="UniProtKB-SubCell"/>
</dbReference>
<comment type="pathway">
    <text evidence="1 10 12">Carbohydrate degradation; glycolysis; pyruvate from D-glyceraldehyde 3-phosphate: step 1/5.</text>
</comment>
<dbReference type="RefSeq" id="WP_256396504.1">
    <property type="nucleotide sequence ID" value="NZ_JANHDJ010000004.1"/>
</dbReference>
<dbReference type="PIRSF" id="PIRSF000149">
    <property type="entry name" value="GAP_DH"/>
    <property type="match status" value="1"/>
</dbReference>
<feature type="binding site" evidence="10">
    <location>
        <position position="168"/>
    </location>
    <ligand>
        <name>NAD(+)</name>
        <dbReference type="ChEBI" id="CHEBI:57540"/>
    </ligand>
</feature>
<evidence type="ECO:0000256" key="2">
    <source>
        <dbReference type="ARBA" id="ARBA00007406"/>
    </source>
</evidence>
<reference evidence="14 15" key="1">
    <citation type="journal article" date="2019" name="Int. J. Syst. Evol. Microbiol.">
        <title>The Global Catalogue of Microorganisms (GCM) 10K type strain sequencing project: providing services to taxonomists for standard genome sequencing and annotation.</title>
        <authorList>
            <consortium name="The Broad Institute Genomics Platform"/>
            <consortium name="The Broad Institute Genome Sequencing Center for Infectious Disease"/>
            <person name="Wu L."/>
            <person name="Ma J."/>
        </authorList>
    </citation>
    <scope>NUCLEOTIDE SEQUENCE [LARGE SCALE GENOMIC DNA]</scope>
    <source>
        <strain evidence="14 15">CGMCC 1.10593</strain>
    </source>
</reference>
<dbReference type="SUPFAM" id="SSF55347">
    <property type="entry name" value="Glyceraldehyde-3-phosphate dehydrogenase-like, C-terminal domain"/>
    <property type="match status" value="1"/>
</dbReference>
<evidence type="ECO:0000256" key="11">
    <source>
        <dbReference type="PIRSR" id="PIRSR000149-1"/>
    </source>
</evidence>
<protein>
    <recommendedName>
        <fullName evidence="10 12">Glyceraldehyde-3-phosphate dehydrogenase</fullName>
        <shortName evidence="10">GAPDH</shortName>
        <ecNumber evidence="10 12">1.2.1.59</ecNumber>
    </recommendedName>
    <alternativeName>
        <fullName evidence="10">NAD(P)-dependent glyceraldehyde-3-phosphate dehydrogenase</fullName>
    </alternativeName>
</protein>
<evidence type="ECO:0000256" key="1">
    <source>
        <dbReference type="ARBA" id="ARBA00004869"/>
    </source>
</evidence>
<dbReference type="NCBIfam" id="NF003251">
    <property type="entry name" value="PRK04207.1"/>
    <property type="match status" value="1"/>
</dbReference>
<dbReference type="EMBL" id="JBHUDM010000004">
    <property type="protein sequence ID" value="MFD1642968.1"/>
    <property type="molecule type" value="Genomic_DNA"/>
</dbReference>
<comment type="subunit">
    <text evidence="3 10 12">Homotetramer.</text>
</comment>
<dbReference type="GO" id="GO:0006096">
    <property type="term" value="P:glycolytic process"/>
    <property type="evidence" value="ECO:0007669"/>
    <property type="project" value="UniProtKB-UniRule"/>
</dbReference>
<dbReference type="InterPro" id="IPR000846">
    <property type="entry name" value="DapB_N"/>
</dbReference>
<dbReference type="EC" id="1.2.1.59" evidence="10 12"/>
<evidence type="ECO:0000256" key="12">
    <source>
        <dbReference type="RuleBase" id="RU003388"/>
    </source>
</evidence>
<dbReference type="SMART" id="SM00846">
    <property type="entry name" value="Gp_dh_N"/>
    <property type="match status" value="1"/>
</dbReference>
<dbReference type="Pfam" id="PF02800">
    <property type="entry name" value="Gp_dh_C"/>
    <property type="match status" value="1"/>
</dbReference>
<feature type="domain" description="Glyceraldehyde 3-phosphate dehydrogenase NAD(P) binding" evidence="13">
    <location>
        <begin position="2"/>
        <end position="140"/>
    </location>
</feature>
<dbReference type="Pfam" id="PF01113">
    <property type="entry name" value="DapB_N"/>
    <property type="match status" value="1"/>
</dbReference>
<comment type="similarity">
    <text evidence="2 10 12">Belongs to the glyceraldehyde-3-phosphate dehydrogenase family.</text>
</comment>
<feature type="binding site" evidence="10">
    <location>
        <position position="110"/>
    </location>
    <ligand>
        <name>NAD(+)</name>
        <dbReference type="ChEBI" id="CHEBI:57540"/>
    </ligand>
</feature>
<dbReference type="NCBIfam" id="TIGR01546">
    <property type="entry name" value="GAPDH-II_archae"/>
    <property type="match status" value="1"/>
</dbReference>
<feature type="binding site" evidence="10">
    <location>
        <position position="301"/>
    </location>
    <ligand>
        <name>NAD(+)</name>
        <dbReference type="ChEBI" id="CHEBI:57540"/>
    </ligand>
</feature>
<evidence type="ECO:0000256" key="3">
    <source>
        <dbReference type="ARBA" id="ARBA00011881"/>
    </source>
</evidence>
<organism evidence="14 15">
    <name type="scientific">Halohasta litorea</name>
    <dbReference type="NCBI Taxonomy" id="869891"/>
    <lineage>
        <taxon>Archaea</taxon>
        <taxon>Methanobacteriati</taxon>
        <taxon>Methanobacteriota</taxon>
        <taxon>Stenosarchaea group</taxon>
        <taxon>Halobacteria</taxon>
        <taxon>Halobacteriales</taxon>
        <taxon>Haloferacaceae</taxon>
        <taxon>Halohasta</taxon>
    </lineage>
</organism>
<comment type="caution">
    <text evidence="14">The sequence shown here is derived from an EMBL/GenBank/DDBJ whole genome shotgun (WGS) entry which is preliminary data.</text>
</comment>
<dbReference type="InterPro" id="IPR006436">
    <property type="entry name" value="Glyceraldehyde-3-P_DH_2_arc"/>
</dbReference>
<dbReference type="GO" id="GO:0004365">
    <property type="term" value="F:glyceraldehyde-3-phosphate dehydrogenase (NAD+) (phosphorylating) activity"/>
    <property type="evidence" value="ECO:0007669"/>
    <property type="project" value="UniProtKB-UniRule"/>
</dbReference>